<gene>
    <name evidence="1" type="ORF">L195_g064526</name>
</gene>
<dbReference type="AlphaFoldDB" id="A0A2K3KTM4"/>
<reference evidence="1 2" key="2">
    <citation type="journal article" date="2017" name="Front. Plant Sci.">
        <title>Gene Classification and Mining of Molecular Markers Useful in Red Clover (Trifolium pratense) Breeding.</title>
        <authorList>
            <person name="Istvanek J."/>
            <person name="Dluhosova J."/>
            <person name="Dluhos P."/>
            <person name="Patkova L."/>
            <person name="Nedelnik J."/>
            <person name="Repkova J."/>
        </authorList>
    </citation>
    <scope>NUCLEOTIDE SEQUENCE [LARGE SCALE GENOMIC DNA]</scope>
    <source>
        <strain evidence="2">cv. Tatra</strain>
        <tissue evidence="1">Young leaves</tissue>
    </source>
</reference>
<sequence>MVGEGRKPKAVIVGGSIAGISTADALILA</sequence>
<protein>
    <submittedName>
        <fullName evidence="1">Uncharacterized protein</fullName>
    </submittedName>
</protein>
<organism evidence="1 2">
    <name type="scientific">Trifolium pratense</name>
    <name type="common">Red clover</name>
    <dbReference type="NCBI Taxonomy" id="57577"/>
    <lineage>
        <taxon>Eukaryota</taxon>
        <taxon>Viridiplantae</taxon>
        <taxon>Streptophyta</taxon>
        <taxon>Embryophyta</taxon>
        <taxon>Tracheophyta</taxon>
        <taxon>Spermatophyta</taxon>
        <taxon>Magnoliopsida</taxon>
        <taxon>eudicotyledons</taxon>
        <taxon>Gunneridae</taxon>
        <taxon>Pentapetalae</taxon>
        <taxon>rosids</taxon>
        <taxon>fabids</taxon>
        <taxon>Fabales</taxon>
        <taxon>Fabaceae</taxon>
        <taxon>Papilionoideae</taxon>
        <taxon>50 kb inversion clade</taxon>
        <taxon>NPAAA clade</taxon>
        <taxon>Hologalegina</taxon>
        <taxon>IRL clade</taxon>
        <taxon>Trifolieae</taxon>
        <taxon>Trifolium</taxon>
    </lineage>
</organism>
<comment type="caution">
    <text evidence="1">The sequence shown here is derived from an EMBL/GenBank/DDBJ whole genome shotgun (WGS) entry which is preliminary data.</text>
</comment>
<name>A0A2K3KTM4_TRIPR</name>
<accession>A0A2K3KTM4</accession>
<dbReference type="Proteomes" id="UP000236291">
    <property type="component" value="Unassembled WGS sequence"/>
</dbReference>
<feature type="non-terminal residue" evidence="1">
    <location>
        <position position="29"/>
    </location>
</feature>
<proteinExistence type="predicted"/>
<dbReference type="EMBL" id="ASHM01254371">
    <property type="protein sequence ID" value="PNX69642.1"/>
    <property type="molecule type" value="Genomic_DNA"/>
</dbReference>
<evidence type="ECO:0000313" key="2">
    <source>
        <dbReference type="Proteomes" id="UP000236291"/>
    </source>
</evidence>
<reference evidence="1 2" key="1">
    <citation type="journal article" date="2014" name="Am. J. Bot.">
        <title>Genome assembly and annotation for red clover (Trifolium pratense; Fabaceae).</title>
        <authorList>
            <person name="Istvanek J."/>
            <person name="Jaros M."/>
            <person name="Krenek A."/>
            <person name="Repkova J."/>
        </authorList>
    </citation>
    <scope>NUCLEOTIDE SEQUENCE [LARGE SCALE GENOMIC DNA]</scope>
    <source>
        <strain evidence="2">cv. Tatra</strain>
        <tissue evidence="1">Young leaves</tissue>
    </source>
</reference>
<evidence type="ECO:0000313" key="1">
    <source>
        <dbReference type="EMBL" id="PNX69642.1"/>
    </source>
</evidence>